<reference evidence="2" key="1">
    <citation type="submission" date="2015-07" db="EMBL/GenBank/DDBJ databases">
        <title>Transcriptome Assembly of Anthurium amnicola.</title>
        <authorList>
            <person name="Suzuki J."/>
        </authorList>
    </citation>
    <scope>NUCLEOTIDE SEQUENCE</scope>
</reference>
<feature type="compositionally biased region" description="Low complexity" evidence="1">
    <location>
        <begin position="33"/>
        <end position="43"/>
    </location>
</feature>
<feature type="non-terminal residue" evidence="2">
    <location>
        <position position="1"/>
    </location>
</feature>
<feature type="region of interest" description="Disordered" evidence="1">
    <location>
        <begin position="72"/>
        <end position="116"/>
    </location>
</feature>
<evidence type="ECO:0000256" key="1">
    <source>
        <dbReference type="SAM" id="MobiDB-lite"/>
    </source>
</evidence>
<evidence type="ECO:0000313" key="2">
    <source>
        <dbReference type="EMBL" id="JAT48583.1"/>
    </source>
</evidence>
<gene>
    <name evidence="2" type="primary">WRKY41_2</name>
    <name evidence="2" type="ORF">g.11839</name>
</gene>
<accession>A0A1D1Y1Q1</accession>
<name>A0A1D1Y1Q1_9ARAE</name>
<dbReference type="EMBL" id="GDJX01019353">
    <property type="protein sequence ID" value="JAT48583.1"/>
    <property type="molecule type" value="Transcribed_RNA"/>
</dbReference>
<feature type="region of interest" description="Disordered" evidence="1">
    <location>
        <begin position="121"/>
        <end position="140"/>
    </location>
</feature>
<organism evidence="2">
    <name type="scientific">Anthurium amnicola</name>
    <dbReference type="NCBI Taxonomy" id="1678845"/>
    <lineage>
        <taxon>Eukaryota</taxon>
        <taxon>Viridiplantae</taxon>
        <taxon>Streptophyta</taxon>
        <taxon>Embryophyta</taxon>
        <taxon>Tracheophyta</taxon>
        <taxon>Spermatophyta</taxon>
        <taxon>Magnoliopsida</taxon>
        <taxon>Liliopsida</taxon>
        <taxon>Araceae</taxon>
        <taxon>Pothoideae</taxon>
        <taxon>Potheae</taxon>
        <taxon>Anthurium</taxon>
    </lineage>
</organism>
<proteinExistence type="predicted"/>
<feature type="region of interest" description="Disordered" evidence="1">
    <location>
        <begin position="1"/>
        <end position="58"/>
    </location>
</feature>
<protein>
    <submittedName>
        <fullName evidence="2">Putative WRKY transcription factor 41</fullName>
    </submittedName>
</protein>
<feature type="compositionally biased region" description="Polar residues" evidence="1">
    <location>
        <begin position="14"/>
        <end position="25"/>
    </location>
</feature>
<sequence>TYRGNHTCCPLPRETSTPDPSTASEQQRRRRWQQQQQQKVTQQPPNEGDDDNADGPLLLSFRTALTVKTEGDLDASSSSFSFPPAHVYSPPLPEQFPGSFSPPFLSPGDSGQDLHFPASAWQQAGGVGGGPSGETPESDLAGVFGAATSAADSPVVDLGFMLDPAEYDPNFPFDDSLFP</sequence>
<feature type="compositionally biased region" description="Low complexity" evidence="1">
    <location>
        <begin position="96"/>
        <end position="111"/>
    </location>
</feature>
<feature type="compositionally biased region" description="Low complexity" evidence="1">
    <location>
        <begin position="75"/>
        <end position="85"/>
    </location>
</feature>
<dbReference type="AlphaFoldDB" id="A0A1D1Y1Q1"/>